<feature type="region of interest" description="Disordered" evidence="1">
    <location>
        <begin position="38"/>
        <end position="78"/>
    </location>
</feature>
<reference evidence="2 3" key="1">
    <citation type="journal article" date="2024" name="BMC Genomics">
        <title>De novo assembly and annotation of Popillia japonica's genome with initial clues to its potential as an invasive pest.</title>
        <authorList>
            <person name="Cucini C."/>
            <person name="Boschi S."/>
            <person name="Funari R."/>
            <person name="Cardaioli E."/>
            <person name="Iannotti N."/>
            <person name="Marturano G."/>
            <person name="Paoli F."/>
            <person name="Bruttini M."/>
            <person name="Carapelli A."/>
            <person name="Frati F."/>
            <person name="Nardi F."/>
        </authorList>
    </citation>
    <scope>NUCLEOTIDE SEQUENCE [LARGE SCALE GENOMIC DNA]</scope>
    <source>
        <strain evidence="2">DMR45628</strain>
    </source>
</reference>
<sequence>MDQSLKNLSLPKRPQGSKMPGRGAQRYKFFNKQDEVLGYKPSNKDNSFTTEGGVTDLENSNECGQQKMNSRGPPNQGKIITKIKKKITSNVNDECQAKQKT</sequence>
<protein>
    <submittedName>
        <fullName evidence="2">Uncharacterized protein</fullName>
    </submittedName>
</protein>
<comment type="caution">
    <text evidence="2">The sequence shown here is derived from an EMBL/GenBank/DDBJ whole genome shotgun (WGS) entry which is preliminary data.</text>
</comment>
<organism evidence="2 3">
    <name type="scientific">Popillia japonica</name>
    <name type="common">Japanese beetle</name>
    <dbReference type="NCBI Taxonomy" id="7064"/>
    <lineage>
        <taxon>Eukaryota</taxon>
        <taxon>Metazoa</taxon>
        <taxon>Ecdysozoa</taxon>
        <taxon>Arthropoda</taxon>
        <taxon>Hexapoda</taxon>
        <taxon>Insecta</taxon>
        <taxon>Pterygota</taxon>
        <taxon>Neoptera</taxon>
        <taxon>Endopterygota</taxon>
        <taxon>Coleoptera</taxon>
        <taxon>Polyphaga</taxon>
        <taxon>Scarabaeiformia</taxon>
        <taxon>Scarabaeidae</taxon>
        <taxon>Rutelinae</taxon>
        <taxon>Popillia</taxon>
    </lineage>
</organism>
<feature type="region of interest" description="Disordered" evidence="1">
    <location>
        <begin position="1"/>
        <end position="24"/>
    </location>
</feature>
<feature type="compositionally biased region" description="Polar residues" evidence="1">
    <location>
        <begin position="44"/>
        <end position="73"/>
    </location>
</feature>
<evidence type="ECO:0000313" key="3">
    <source>
        <dbReference type="Proteomes" id="UP001458880"/>
    </source>
</evidence>
<dbReference type="AlphaFoldDB" id="A0AAW1K3J8"/>
<name>A0AAW1K3J8_POPJA</name>
<evidence type="ECO:0000313" key="2">
    <source>
        <dbReference type="EMBL" id="KAK9712333.1"/>
    </source>
</evidence>
<dbReference type="Proteomes" id="UP001458880">
    <property type="component" value="Unassembled WGS sequence"/>
</dbReference>
<gene>
    <name evidence="2" type="ORF">QE152_g24946</name>
</gene>
<proteinExistence type="predicted"/>
<keyword evidence="3" id="KW-1185">Reference proteome</keyword>
<accession>A0AAW1K3J8</accession>
<evidence type="ECO:0000256" key="1">
    <source>
        <dbReference type="SAM" id="MobiDB-lite"/>
    </source>
</evidence>
<dbReference type="EMBL" id="JASPKY010000265">
    <property type="protein sequence ID" value="KAK9712333.1"/>
    <property type="molecule type" value="Genomic_DNA"/>
</dbReference>